<protein>
    <recommendedName>
        <fullName evidence="4">Pilus assembly protein PilO</fullName>
    </recommendedName>
</protein>
<dbReference type="Proteomes" id="UP000178859">
    <property type="component" value="Unassembled WGS sequence"/>
</dbReference>
<evidence type="ECO:0000256" key="1">
    <source>
        <dbReference type="SAM" id="Phobius"/>
    </source>
</evidence>
<dbReference type="InterPro" id="IPR034756">
    <property type="entry name" value="T2SSM_b"/>
</dbReference>
<evidence type="ECO:0000313" key="2">
    <source>
        <dbReference type="EMBL" id="OGE64757.1"/>
    </source>
</evidence>
<reference evidence="2 3" key="1">
    <citation type="journal article" date="2016" name="Nat. Commun.">
        <title>Thousands of microbial genomes shed light on interconnected biogeochemical processes in an aquifer system.</title>
        <authorList>
            <person name="Anantharaman K."/>
            <person name="Brown C.T."/>
            <person name="Hug L.A."/>
            <person name="Sharon I."/>
            <person name="Castelle C.J."/>
            <person name="Probst A.J."/>
            <person name="Thomas B.C."/>
            <person name="Singh A."/>
            <person name="Wilkins M.J."/>
            <person name="Karaoz U."/>
            <person name="Brodie E.L."/>
            <person name="Williams K.H."/>
            <person name="Hubbard S.S."/>
            <person name="Banfield J.F."/>
        </authorList>
    </citation>
    <scope>NUCLEOTIDE SEQUENCE [LARGE SCALE GENOMIC DNA]</scope>
</reference>
<feature type="transmembrane region" description="Helical" evidence="1">
    <location>
        <begin position="27"/>
        <end position="45"/>
    </location>
</feature>
<evidence type="ECO:0008006" key="4">
    <source>
        <dbReference type="Google" id="ProtNLM"/>
    </source>
</evidence>
<keyword evidence="1" id="KW-0472">Membrane</keyword>
<keyword evidence="1" id="KW-0812">Transmembrane</keyword>
<gene>
    <name evidence="2" type="ORF">A3I48_04230</name>
</gene>
<name>A0A1F5MHA9_9BACT</name>
<dbReference type="EMBL" id="MFDT01000043">
    <property type="protein sequence ID" value="OGE64757.1"/>
    <property type="molecule type" value="Genomic_DNA"/>
</dbReference>
<comment type="caution">
    <text evidence="2">The sequence shown here is derived from an EMBL/GenBank/DDBJ whole genome shotgun (WGS) entry which is preliminary data.</text>
</comment>
<sequence length="202" mass="22328">MSSTSNIYSRYFTYIKPFTKIPIVKNYGSTIFALLTISVLIFFAIKPTVETILVLQKRLTDSNEVLQKVTQKANNLSLARKNYDNLDQNIKDKISAGIPDTVSLKSIIQTLEQAAKAHEASVSALQIQPLVINTKNDSNQIGSLSEISFTFNTEGNYQNLISLLQDLKNSSRLISIDSLSLSKAGDSKALILSLSGKAYYLK</sequence>
<proteinExistence type="predicted"/>
<keyword evidence="1" id="KW-1133">Transmembrane helix</keyword>
<dbReference type="AlphaFoldDB" id="A0A1F5MHA9"/>
<accession>A0A1F5MHA9</accession>
<dbReference type="Gene3D" id="3.30.70.60">
    <property type="match status" value="1"/>
</dbReference>
<organism evidence="2 3">
    <name type="scientific">Candidatus Daviesbacteria bacterium RIFCSPLOWO2_02_FULL_36_7</name>
    <dbReference type="NCBI Taxonomy" id="1797792"/>
    <lineage>
        <taxon>Bacteria</taxon>
        <taxon>Candidatus Daviesiibacteriota</taxon>
    </lineage>
</organism>
<dbReference type="InterPro" id="IPR014717">
    <property type="entry name" value="Transl_elong_EF1B/ribsomal_bS6"/>
</dbReference>
<dbReference type="Pfam" id="PF10741">
    <property type="entry name" value="T2SSM_b"/>
    <property type="match status" value="1"/>
</dbReference>
<evidence type="ECO:0000313" key="3">
    <source>
        <dbReference type="Proteomes" id="UP000178859"/>
    </source>
</evidence>